<dbReference type="OrthoDB" id="10617422at2759"/>
<dbReference type="AlphaFoldDB" id="A0A1X6P7D7"/>
<feature type="transmembrane region" description="Helical" evidence="2">
    <location>
        <begin position="343"/>
        <end position="364"/>
    </location>
</feature>
<keyword evidence="2" id="KW-0472">Membrane</keyword>
<evidence type="ECO:0000256" key="2">
    <source>
        <dbReference type="SAM" id="Phobius"/>
    </source>
</evidence>
<proteinExistence type="predicted"/>
<dbReference type="Proteomes" id="UP000218209">
    <property type="component" value="Unassembled WGS sequence"/>
</dbReference>
<keyword evidence="4" id="KW-1185">Reference proteome</keyword>
<gene>
    <name evidence="3" type="ORF">BU14_0176s0041</name>
</gene>
<reference evidence="3 4" key="1">
    <citation type="submission" date="2017-03" db="EMBL/GenBank/DDBJ databases">
        <title>WGS assembly of Porphyra umbilicalis.</title>
        <authorList>
            <person name="Brawley S.H."/>
            <person name="Blouin N.A."/>
            <person name="Ficko-Blean E."/>
            <person name="Wheeler G.L."/>
            <person name="Lohr M."/>
            <person name="Goodson H.V."/>
            <person name="Jenkins J.W."/>
            <person name="Blaby-Haas C.E."/>
            <person name="Helliwell K.E."/>
            <person name="Chan C."/>
            <person name="Marriage T."/>
            <person name="Bhattacharya D."/>
            <person name="Klein A.S."/>
            <person name="Badis Y."/>
            <person name="Brodie J."/>
            <person name="Cao Y."/>
            <person name="Collen J."/>
            <person name="Dittami S.M."/>
            <person name="Gachon C.M."/>
            <person name="Green B.R."/>
            <person name="Karpowicz S."/>
            <person name="Kim J.W."/>
            <person name="Kudahl U."/>
            <person name="Lin S."/>
            <person name="Michel G."/>
            <person name="Mittag M."/>
            <person name="Olson B.J."/>
            <person name="Pangilinan J."/>
            <person name="Peng Y."/>
            <person name="Qiu H."/>
            <person name="Shu S."/>
            <person name="Singer J.T."/>
            <person name="Smith A.G."/>
            <person name="Sprecher B.N."/>
            <person name="Wagner V."/>
            <person name="Wang W."/>
            <person name="Wang Z.-Y."/>
            <person name="Yan J."/>
            <person name="Yarish C."/>
            <person name="Zoeuner-Riek S."/>
            <person name="Zhuang Y."/>
            <person name="Zou Y."/>
            <person name="Lindquist E.A."/>
            <person name="Grimwood J."/>
            <person name="Barry K."/>
            <person name="Rokhsar D.S."/>
            <person name="Schmutz J."/>
            <person name="Stiller J.W."/>
            <person name="Grossman A.R."/>
            <person name="Prochnik S.E."/>
        </authorList>
    </citation>
    <scope>NUCLEOTIDE SEQUENCE [LARGE SCALE GENOMIC DNA]</scope>
    <source>
        <strain evidence="3">4086291</strain>
    </source>
</reference>
<keyword evidence="2" id="KW-0812">Transmembrane</keyword>
<accession>A0A1X6P7D7</accession>
<organism evidence="3 4">
    <name type="scientific">Porphyra umbilicalis</name>
    <name type="common">Purple laver</name>
    <name type="synonym">Red alga</name>
    <dbReference type="NCBI Taxonomy" id="2786"/>
    <lineage>
        <taxon>Eukaryota</taxon>
        <taxon>Rhodophyta</taxon>
        <taxon>Bangiophyceae</taxon>
        <taxon>Bangiales</taxon>
        <taxon>Bangiaceae</taxon>
        <taxon>Porphyra</taxon>
    </lineage>
</organism>
<evidence type="ECO:0000313" key="3">
    <source>
        <dbReference type="EMBL" id="OSX76799.1"/>
    </source>
</evidence>
<keyword evidence="2" id="KW-1133">Transmembrane helix</keyword>
<evidence type="ECO:0000313" key="4">
    <source>
        <dbReference type="Proteomes" id="UP000218209"/>
    </source>
</evidence>
<evidence type="ECO:0000256" key="1">
    <source>
        <dbReference type="SAM" id="MobiDB-lite"/>
    </source>
</evidence>
<sequence length="453" mass="47684">MPLVTVCSTQTGVPLRRLQFFSYRAANGVTAAGPRPDGSPASPAFEAAVDRFWDNPGGEDCGAVAGDFWPLPLGSLQAIAAGTRATRCRPCFQTGGKGEPVVAESTAFSRAAFMELYTDHAFFQCMFRAGGVDADGLESMRASVADPANTAEFFGGPTPVLTVGPGATQAAAVADLGSAELCNVLYFAVLPRRLLDAAANRTDLPAIAYTYGADGGWAQAGDGPYFVSPTAEQVRVGSPEEGLQVFISERGRPLPPGGITSLSDTALLGPNSEASLLFTRRREFGRPRFAISSISSSNRLRVNIADFNGYWLQYALHLSYASFVEEVVKDIHTYPVTQWLVDVAGYVGLFTGASLFSIMVMPLLQLLRRRDRRESLAARPLDTLYSPYRTVRASRATPGVMGDLPSLVSQGLPLHIGGGGGGGGAPPHPACRGGSGRGGAAAPLHRGGRVAAR</sequence>
<protein>
    <submittedName>
        <fullName evidence="3">Uncharacterized protein</fullName>
    </submittedName>
</protein>
<name>A0A1X6P7D7_PORUM</name>
<feature type="region of interest" description="Disordered" evidence="1">
    <location>
        <begin position="418"/>
        <end position="453"/>
    </location>
</feature>
<dbReference type="EMBL" id="KV918856">
    <property type="protein sequence ID" value="OSX76799.1"/>
    <property type="molecule type" value="Genomic_DNA"/>
</dbReference>